<gene>
    <name evidence="1" type="ORF">CCMP2556_LOCUS8346</name>
</gene>
<sequence>MVAAAIPWTALWGSNEGWLWFFSRGSKHKEGAVAWMKHFLSERIKGFAGKGVVLYPEGTRSLLPEGLPLKLGALGAAYELQWPVQVVITTNKECVTAERATW</sequence>
<name>A0ABP0IVM2_9DINO</name>
<evidence type="ECO:0008006" key="3">
    <source>
        <dbReference type="Google" id="ProtNLM"/>
    </source>
</evidence>
<keyword evidence="2" id="KW-1185">Reference proteome</keyword>
<evidence type="ECO:0000313" key="2">
    <source>
        <dbReference type="Proteomes" id="UP001642484"/>
    </source>
</evidence>
<proteinExistence type="predicted"/>
<accession>A0ABP0IVM2</accession>
<protein>
    <recommendedName>
        <fullName evidence="3">Phospholipid/glycerol acyltransferase domain-containing protein</fullName>
    </recommendedName>
</protein>
<dbReference type="EMBL" id="CAXAMN010003780">
    <property type="protein sequence ID" value="CAK9006146.1"/>
    <property type="molecule type" value="Genomic_DNA"/>
</dbReference>
<reference evidence="1 2" key="1">
    <citation type="submission" date="2024-02" db="EMBL/GenBank/DDBJ databases">
        <authorList>
            <person name="Chen Y."/>
            <person name="Shah S."/>
            <person name="Dougan E. K."/>
            <person name="Thang M."/>
            <person name="Chan C."/>
        </authorList>
    </citation>
    <scope>NUCLEOTIDE SEQUENCE [LARGE SCALE GENOMIC DNA]</scope>
</reference>
<comment type="caution">
    <text evidence="1">The sequence shown here is derived from an EMBL/GenBank/DDBJ whole genome shotgun (WGS) entry which is preliminary data.</text>
</comment>
<evidence type="ECO:0000313" key="1">
    <source>
        <dbReference type="EMBL" id="CAK9006146.1"/>
    </source>
</evidence>
<organism evidence="1 2">
    <name type="scientific">Durusdinium trenchii</name>
    <dbReference type="NCBI Taxonomy" id="1381693"/>
    <lineage>
        <taxon>Eukaryota</taxon>
        <taxon>Sar</taxon>
        <taxon>Alveolata</taxon>
        <taxon>Dinophyceae</taxon>
        <taxon>Suessiales</taxon>
        <taxon>Symbiodiniaceae</taxon>
        <taxon>Durusdinium</taxon>
    </lineage>
</organism>
<dbReference type="Proteomes" id="UP001642484">
    <property type="component" value="Unassembled WGS sequence"/>
</dbReference>